<protein>
    <submittedName>
        <fullName evidence="2">Uncharacterized protein</fullName>
    </submittedName>
</protein>
<evidence type="ECO:0000313" key="3">
    <source>
        <dbReference type="Proteomes" id="UP001374535"/>
    </source>
</evidence>
<accession>A0AAQ3P9V0</accession>
<reference evidence="2 3" key="1">
    <citation type="journal article" date="2023" name="Life. Sci Alliance">
        <title>Evolutionary insights into 3D genome organization and epigenetic landscape of Vigna mungo.</title>
        <authorList>
            <person name="Junaid A."/>
            <person name="Singh B."/>
            <person name="Bhatia S."/>
        </authorList>
    </citation>
    <scope>NUCLEOTIDE SEQUENCE [LARGE SCALE GENOMIC DNA]</scope>
    <source>
        <strain evidence="2">Urdbean</strain>
    </source>
</reference>
<dbReference type="EMBL" id="CP144700">
    <property type="protein sequence ID" value="WVZ24776.1"/>
    <property type="molecule type" value="Genomic_DNA"/>
</dbReference>
<evidence type="ECO:0000256" key="1">
    <source>
        <dbReference type="SAM" id="MobiDB-lite"/>
    </source>
</evidence>
<organism evidence="2 3">
    <name type="scientific">Vigna mungo</name>
    <name type="common">Black gram</name>
    <name type="synonym">Phaseolus mungo</name>
    <dbReference type="NCBI Taxonomy" id="3915"/>
    <lineage>
        <taxon>Eukaryota</taxon>
        <taxon>Viridiplantae</taxon>
        <taxon>Streptophyta</taxon>
        <taxon>Embryophyta</taxon>
        <taxon>Tracheophyta</taxon>
        <taxon>Spermatophyta</taxon>
        <taxon>Magnoliopsida</taxon>
        <taxon>eudicotyledons</taxon>
        <taxon>Gunneridae</taxon>
        <taxon>Pentapetalae</taxon>
        <taxon>rosids</taxon>
        <taxon>fabids</taxon>
        <taxon>Fabales</taxon>
        <taxon>Fabaceae</taxon>
        <taxon>Papilionoideae</taxon>
        <taxon>50 kb inversion clade</taxon>
        <taxon>NPAAA clade</taxon>
        <taxon>indigoferoid/millettioid clade</taxon>
        <taxon>Phaseoleae</taxon>
        <taxon>Vigna</taxon>
    </lineage>
</organism>
<evidence type="ECO:0000313" key="2">
    <source>
        <dbReference type="EMBL" id="WVZ24776.1"/>
    </source>
</evidence>
<dbReference type="AlphaFoldDB" id="A0AAQ3P9V0"/>
<gene>
    <name evidence="2" type="ORF">V8G54_003320</name>
</gene>
<dbReference type="Proteomes" id="UP001374535">
    <property type="component" value="Chromosome 1"/>
</dbReference>
<sequence>MLKIQFQIATVKNLHQKTQKPLHCESTKSRSHHHLHLEPKPSRKAKHKTNQTPFEPSRLSARDLQRESSMVAMVEDDREKANVKVDGIGSTSSQSRGLLLLLSRGLVI</sequence>
<name>A0AAQ3P9V0_VIGMU</name>
<feature type="region of interest" description="Disordered" evidence="1">
    <location>
        <begin position="15"/>
        <end position="65"/>
    </location>
</feature>
<proteinExistence type="predicted"/>
<keyword evidence="3" id="KW-1185">Reference proteome</keyword>